<dbReference type="CDD" id="cd00067">
    <property type="entry name" value="GAL4"/>
    <property type="match status" value="1"/>
</dbReference>
<evidence type="ECO:0000313" key="6">
    <source>
        <dbReference type="Proteomes" id="UP001152607"/>
    </source>
</evidence>
<dbReference type="EMBL" id="CAOQHR010000006">
    <property type="protein sequence ID" value="CAI6335861.1"/>
    <property type="molecule type" value="Genomic_DNA"/>
</dbReference>
<comment type="caution">
    <text evidence="5">The sequence shown here is derived from an EMBL/GenBank/DDBJ whole genome shotgun (WGS) entry which is preliminary data.</text>
</comment>
<dbReference type="SMART" id="SM00066">
    <property type="entry name" value="GAL4"/>
    <property type="match status" value="1"/>
</dbReference>
<dbReference type="Pfam" id="PF04082">
    <property type="entry name" value="Fungal_trans"/>
    <property type="match status" value="1"/>
</dbReference>
<dbReference type="InterPro" id="IPR001138">
    <property type="entry name" value="Zn2Cys6_DnaBD"/>
</dbReference>
<gene>
    <name evidence="5" type="ORF">PDIGIT_LOCUS8949</name>
</gene>
<dbReference type="GO" id="GO:0000981">
    <property type="term" value="F:DNA-binding transcription factor activity, RNA polymerase II-specific"/>
    <property type="evidence" value="ECO:0007669"/>
    <property type="project" value="InterPro"/>
</dbReference>
<feature type="region of interest" description="Disordered" evidence="3">
    <location>
        <begin position="196"/>
        <end position="236"/>
    </location>
</feature>
<dbReference type="PROSITE" id="PS50048">
    <property type="entry name" value="ZN2_CY6_FUNGAL_2"/>
    <property type="match status" value="1"/>
</dbReference>
<dbReference type="PANTHER" id="PTHR47654:SF5">
    <property type="entry name" value="TRANSCRIPTION FACTOR DOMAIN-CONTAINING PROTEIN"/>
    <property type="match status" value="1"/>
</dbReference>
<feature type="compositionally biased region" description="Basic and acidic residues" evidence="3">
    <location>
        <begin position="196"/>
        <end position="208"/>
    </location>
</feature>
<feature type="compositionally biased region" description="Basic and acidic residues" evidence="3">
    <location>
        <begin position="223"/>
        <end position="233"/>
    </location>
</feature>
<keyword evidence="2" id="KW-0539">Nucleus</keyword>
<dbReference type="OrthoDB" id="424974at2759"/>
<dbReference type="AlphaFoldDB" id="A0A9W4UJ72"/>
<dbReference type="CDD" id="cd12148">
    <property type="entry name" value="fungal_TF_MHR"/>
    <property type="match status" value="1"/>
</dbReference>
<dbReference type="Gene3D" id="4.10.240.10">
    <property type="entry name" value="Zn(2)-C6 fungal-type DNA-binding domain"/>
    <property type="match status" value="1"/>
</dbReference>
<keyword evidence="6" id="KW-1185">Reference proteome</keyword>
<dbReference type="Pfam" id="PF00172">
    <property type="entry name" value="Zn_clus"/>
    <property type="match status" value="1"/>
</dbReference>
<sequence>MSSHQPQQTGTGRPAHNKVAIPRQERRNDSPRKPATVRQNRVSRACLSCRSRKIRCNGVHPTCKNCAESSTSCVYASTRKDRLKIATEHNEEMMEFLKYLRTGVGDTEKKRIDEMLSGVSEDVADAASTFRKSQSSEMLNSDEVAGEANVSAEVGSNEDLDHMNEDILHDEKTRATGFLGKNTEVQWLRQLDRETENAAHGGSFDRPHGPPGHSANASAQRTEALKERQKQDHSTSLQTSEFSFYLDDEAIDMDFVVNSSELPSLDIADRLLRCYMETVQPYFPILAKKTFVNQFYHYYAALAQGAPYKVPRKWQATLNLVFAIGAAFSHLVESDWRADERDHFLYHARAWELSIKDPWWFSHPDLPQTQITGLLAIYYLAIGHTNRAWILTGMAIRFGFGLGLHIRNEDRNASVVKKELLSRTWWGLYTLECLLSVMTGRPSIGVQSHCSVYLPLPISCDDIEEARIKALFGENPSQPTHEKEFPLSETMSTPSSGMFNYERARCDPANVGTYLKCIIRIGQIQQRILTQLYSPHVVAESWKDVQEIILRINGELEIWAASIPPGLNFLSNGKEKPMTSEQNILLLHYRSTIILVNRPCLCRLDRRIPNQTQSSSDFNQRMALSCVSTAKDLSASLPDDMQNESAKVYELFPWWAVVHYIMQSLAILMLEISYDAVKGSDMSETISAMKKLVRWLRALRGNNGMARRAYTIVLDLLRKMASNTQLDISDLLLEDSAHNAPTDYDLTQAVGLYTQPFFSEEYLDRYSFPNAYADYSNPGVYQTNLFHTGHDQQNPFPFLGYVPMDDSPDNYRPSG</sequence>
<protein>
    <recommendedName>
        <fullName evidence="4">Zn(2)-C6 fungal-type domain-containing protein</fullName>
    </recommendedName>
</protein>
<reference evidence="5" key="1">
    <citation type="submission" date="2023-01" db="EMBL/GenBank/DDBJ databases">
        <authorList>
            <person name="Van Ghelder C."/>
            <person name="Rancurel C."/>
        </authorList>
    </citation>
    <scope>NUCLEOTIDE SEQUENCE</scope>
    <source>
        <strain evidence="5">CNCM I-4278</strain>
    </source>
</reference>
<evidence type="ECO:0000313" key="5">
    <source>
        <dbReference type="EMBL" id="CAI6335861.1"/>
    </source>
</evidence>
<dbReference type="InterPro" id="IPR036864">
    <property type="entry name" value="Zn2-C6_fun-type_DNA-bd_sf"/>
</dbReference>
<accession>A0A9W4UJ72</accession>
<evidence type="ECO:0000259" key="4">
    <source>
        <dbReference type="PROSITE" id="PS50048"/>
    </source>
</evidence>
<evidence type="ECO:0000256" key="2">
    <source>
        <dbReference type="ARBA" id="ARBA00023242"/>
    </source>
</evidence>
<dbReference type="InterPro" id="IPR007219">
    <property type="entry name" value="XnlR_reg_dom"/>
</dbReference>
<feature type="domain" description="Zn(2)-C6 fungal-type" evidence="4">
    <location>
        <begin position="45"/>
        <end position="75"/>
    </location>
</feature>
<evidence type="ECO:0000256" key="1">
    <source>
        <dbReference type="ARBA" id="ARBA00022723"/>
    </source>
</evidence>
<dbReference type="GO" id="GO:0008270">
    <property type="term" value="F:zinc ion binding"/>
    <property type="evidence" value="ECO:0007669"/>
    <property type="project" value="InterPro"/>
</dbReference>
<dbReference type="Proteomes" id="UP001152607">
    <property type="component" value="Unassembled WGS sequence"/>
</dbReference>
<proteinExistence type="predicted"/>
<dbReference type="SMART" id="SM00906">
    <property type="entry name" value="Fungal_trans"/>
    <property type="match status" value="1"/>
</dbReference>
<evidence type="ECO:0000256" key="3">
    <source>
        <dbReference type="SAM" id="MobiDB-lite"/>
    </source>
</evidence>
<dbReference type="SUPFAM" id="SSF57701">
    <property type="entry name" value="Zn2/Cys6 DNA-binding domain"/>
    <property type="match status" value="1"/>
</dbReference>
<dbReference type="GO" id="GO:0006351">
    <property type="term" value="P:DNA-templated transcription"/>
    <property type="evidence" value="ECO:0007669"/>
    <property type="project" value="InterPro"/>
</dbReference>
<feature type="region of interest" description="Disordered" evidence="3">
    <location>
        <begin position="1"/>
        <end position="40"/>
    </location>
</feature>
<organism evidence="5 6">
    <name type="scientific">Periconia digitata</name>
    <dbReference type="NCBI Taxonomy" id="1303443"/>
    <lineage>
        <taxon>Eukaryota</taxon>
        <taxon>Fungi</taxon>
        <taxon>Dikarya</taxon>
        <taxon>Ascomycota</taxon>
        <taxon>Pezizomycotina</taxon>
        <taxon>Dothideomycetes</taxon>
        <taxon>Pleosporomycetidae</taxon>
        <taxon>Pleosporales</taxon>
        <taxon>Massarineae</taxon>
        <taxon>Periconiaceae</taxon>
        <taxon>Periconia</taxon>
    </lineage>
</organism>
<dbReference type="InterPro" id="IPR053230">
    <property type="entry name" value="Trans_reg_galc"/>
</dbReference>
<feature type="compositionally biased region" description="Polar residues" evidence="3">
    <location>
        <begin position="1"/>
        <end position="11"/>
    </location>
</feature>
<dbReference type="GO" id="GO:0003677">
    <property type="term" value="F:DNA binding"/>
    <property type="evidence" value="ECO:0007669"/>
    <property type="project" value="InterPro"/>
</dbReference>
<name>A0A9W4UJ72_9PLEO</name>
<keyword evidence="1" id="KW-0479">Metal-binding</keyword>
<dbReference type="PANTHER" id="PTHR47654">
    <property type="entry name" value="ZN(II)2CYS6 TRANSCRIPTION FACTOR (EUROFUNG)-RELATED"/>
    <property type="match status" value="1"/>
</dbReference>
<dbReference type="PROSITE" id="PS00463">
    <property type="entry name" value="ZN2_CY6_FUNGAL_1"/>
    <property type="match status" value="1"/>
</dbReference>
<feature type="compositionally biased region" description="Basic and acidic residues" evidence="3">
    <location>
        <begin position="23"/>
        <end position="32"/>
    </location>
</feature>